<protein>
    <submittedName>
        <fullName evidence="1">TCP-1/cpn60 chaperonin family protein</fullName>
    </submittedName>
</protein>
<keyword evidence="3" id="KW-1185">Reference proteome</keyword>
<sequence length="70" mass="7401">MEAFTWALLAIPTTIADNAGLDSAELISQLRVAHQNEGCTAGIDVISGSIGTHIFGLLSFMSLACIDMYL</sequence>
<dbReference type="EMBL" id="CM001219">
    <property type="protein sequence ID" value="KEH34449.1"/>
    <property type="molecule type" value="Genomic_DNA"/>
</dbReference>
<reference evidence="1 3" key="2">
    <citation type="journal article" date="2014" name="BMC Genomics">
        <title>An improved genome release (version Mt4.0) for the model legume Medicago truncatula.</title>
        <authorList>
            <person name="Tang H."/>
            <person name="Krishnakumar V."/>
            <person name="Bidwell S."/>
            <person name="Rosen B."/>
            <person name="Chan A."/>
            <person name="Zhou S."/>
            <person name="Gentzbittel L."/>
            <person name="Childs K.L."/>
            <person name="Yandell M."/>
            <person name="Gundlach H."/>
            <person name="Mayer K.F."/>
            <person name="Schwartz D.C."/>
            <person name="Town C.D."/>
        </authorList>
    </citation>
    <scope>GENOME REANNOTATION</scope>
    <source>
        <strain evidence="1">A17</strain>
        <strain evidence="2 3">cv. Jemalong A17</strain>
    </source>
</reference>
<dbReference type="Pfam" id="PF00118">
    <property type="entry name" value="Cpn60_TCP1"/>
    <property type="match status" value="1"/>
</dbReference>
<dbReference type="AlphaFoldDB" id="A0A072UXC6"/>
<proteinExistence type="predicted"/>
<evidence type="ECO:0000313" key="2">
    <source>
        <dbReference type="EnsemblPlants" id="KEH34449"/>
    </source>
</evidence>
<dbReference type="HOGENOM" id="CLU_2761590_0_0_1"/>
<dbReference type="Proteomes" id="UP000002051">
    <property type="component" value="Chromosome 3"/>
</dbReference>
<dbReference type="SUPFAM" id="SSF48592">
    <property type="entry name" value="GroEL equatorial domain-like"/>
    <property type="match status" value="1"/>
</dbReference>
<dbReference type="GO" id="GO:0005524">
    <property type="term" value="F:ATP binding"/>
    <property type="evidence" value="ECO:0007669"/>
    <property type="project" value="InterPro"/>
</dbReference>
<dbReference type="InterPro" id="IPR027413">
    <property type="entry name" value="GROEL-like_equatorial_sf"/>
</dbReference>
<dbReference type="EnsemblPlants" id="KEH34449">
    <property type="protein sequence ID" value="KEH34449"/>
    <property type="gene ID" value="MTR_3g466600"/>
</dbReference>
<name>A0A072UXC6_MEDTR</name>
<reference evidence="1 3" key="1">
    <citation type="journal article" date="2011" name="Nature">
        <title>The Medicago genome provides insight into the evolution of rhizobial symbioses.</title>
        <authorList>
            <person name="Young N.D."/>
            <person name="Debelle F."/>
            <person name="Oldroyd G.E."/>
            <person name="Geurts R."/>
            <person name="Cannon S.B."/>
            <person name="Udvardi M.K."/>
            <person name="Benedito V.A."/>
            <person name="Mayer K.F."/>
            <person name="Gouzy J."/>
            <person name="Schoof H."/>
            <person name="Van de Peer Y."/>
            <person name="Proost S."/>
            <person name="Cook D.R."/>
            <person name="Meyers B.C."/>
            <person name="Spannagl M."/>
            <person name="Cheung F."/>
            <person name="De Mita S."/>
            <person name="Krishnakumar V."/>
            <person name="Gundlach H."/>
            <person name="Zhou S."/>
            <person name="Mudge J."/>
            <person name="Bharti A.K."/>
            <person name="Murray J.D."/>
            <person name="Naoumkina M.A."/>
            <person name="Rosen B."/>
            <person name="Silverstein K.A."/>
            <person name="Tang H."/>
            <person name="Rombauts S."/>
            <person name="Zhao P.X."/>
            <person name="Zhou P."/>
            <person name="Barbe V."/>
            <person name="Bardou P."/>
            <person name="Bechner M."/>
            <person name="Bellec A."/>
            <person name="Berger A."/>
            <person name="Berges H."/>
            <person name="Bidwell S."/>
            <person name="Bisseling T."/>
            <person name="Choisne N."/>
            <person name="Couloux A."/>
            <person name="Denny R."/>
            <person name="Deshpande S."/>
            <person name="Dai X."/>
            <person name="Doyle J.J."/>
            <person name="Dudez A.M."/>
            <person name="Farmer A.D."/>
            <person name="Fouteau S."/>
            <person name="Franken C."/>
            <person name="Gibelin C."/>
            <person name="Gish J."/>
            <person name="Goldstein S."/>
            <person name="Gonzalez A.J."/>
            <person name="Green P.J."/>
            <person name="Hallab A."/>
            <person name="Hartog M."/>
            <person name="Hua A."/>
            <person name="Humphray S.J."/>
            <person name="Jeong D.H."/>
            <person name="Jing Y."/>
            <person name="Jocker A."/>
            <person name="Kenton S.M."/>
            <person name="Kim D.J."/>
            <person name="Klee K."/>
            <person name="Lai H."/>
            <person name="Lang C."/>
            <person name="Lin S."/>
            <person name="Macmil S.L."/>
            <person name="Magdelenat G."/>
            <person name="Matthews L."/>
            <person name="McCorrison J."/>
            <person name="Monaghan E.L."/>
            <person name="Mun J.H."/>
            <person name="Najar F.Z."/>
            <person name="Nicholson C."/>
            <person name="Noirot C."/>
            <person name="O'Bleness M."/>
            <person name="Paule C.R."/>
            <person name="Poulain J."/>
            <person name="Prion F."/>
            <person name="Qin B."/>
            <person name="Qu C."/>
            <person name="Retzel E.F."/>
            <person name="Riddle C."/>
            <person name="Sallet E."/>
            <person name="Samain S."/>
            <person name="Samson N."/>
            <person name="Sanders I."/>
            <person name="Saurat O."/>
            <person name="Scarpelli C."/>
            <person name="Schiex T."/>
            <person name="Segurens B."/>
            <person name="Severin A.J."/>
            <person name="Sherrier D.J."/>
            <person name="Shi R."/>
            <person name="Sims S."/>
            <person name="Singer S.R."/>
            <person name="Sinharoy S."/>
            <person name="Sterck L."/>
            <person name="Viollet A."/>
            <person name="Wang B.B."/>
            <person name="Wang K."/>
            <person name="Wang M."/>
            <person name="Wang X."/>
            <person name="Warfsmann J."/>
            <person name="Weissenbach J."/>
            <person name="White D.D."/>
            <person name="White J.D."/>
            <person name="Wiley G.B."/>
            <person name="Wincker P."/>
            <person name="Xing Y."/>
            <person name="Yang L."/>
            <person name="Yao Z."/>
            <person name="Ying F."/>
            <person name="Zhai J."/>
            <person name="Zhou L."/>
            <person name="Zuber A."/>
            <person name="Denarie J."/>
            <person name="Dixon R.A."/>
            <person name="May G.D."/>
            <person name="Schwartz D.C."/>
            <person name="Rogers J."/>
            <person name="Quetier F."/>
            <person name="Town C.D."/>
            <person name="Roe B.A."/>
        </authorList>
    </citation>
    <scope>NUCLEOTIDE SEQUENCE [LARGE SCALE GENOMIC DNA]</scope>
    <source>
        <strain evidence="1">A17</strain>
        <strain evidence="2 3">cv. Jemalong A17</strain>
    </source>
</reference>
<dbReference type="InterPro" id="IPR002423">
    <property type="entry name" value="Cpn60/GroEL/TCP-1"/>
</dbReference>
<evidence type="ECO:0000313" key="3">
    <source>
        <dbReference type="Proteomes" id="UP000002051"/>
    </source>
</evidence>
<dbReference type="Gene3D" id="1.10.560.10">
    <property type="entry name" value="GroEL-like equatorial domain"/>
    <property type="match status" value="1"/>
</dbReference>
<evidence type="ECO:0000313" key="1">
    <source>
        <dbReference type="EMBL" id="KEH34449.1"/>
    </source>
</evidence>
<accession>A0A072UXC6</accession>
<dbReference type="STRING" id="3880.A0A072UXC6"/>
<organism evidence="1 3">
    <name type="scientific">Medicago truncatula</name>
    <name type="common">Barrel medic</name>
    <name type="synonym">Medicago tribuloides</name>
    <dbReference type="NCBI Taxonomy" id="3880"/>
    <lineage>
        <taxon>Eukaryota</taxon>
        <taxon>Viridiplantae</taxon>
        <taxon>Streptophyta</taxon>
        <taxon>Embryophyta</taxon>
        <taxon>Tracheophyta</taxon>
        <taxon>Spermatophyta</taxon>
        <taxon>Magnoliopsida</taxon>
        <taxon>eudicotyledons</taxon>
        <taxon>Gunneridae</taxon>
        <taxon>Pentapetalae</taxon>
        <taxon>rosids</taxon>
        <taxon>fabids</taxon>
        <taxon>Fabales</taxon>
        <taxon>Fabaceae</taxon>
        <taxon>Papilionoideae</taxon>
        <taxon>50 kb inversion clade</taxon>
        <taxon>NPAAA clade</taxon>
        <taxon>Hologalegina</taxon>
        <taxon>IRL clade</taxon>
        <taxon>Trifolieae</taxon>
        <taxon>Medicago</taxon>
    </lineage>
</organism>
<gene>
    <name evidence="1" type="ordered locus">MTR_3g466600</name>
</gene>
<reference evidence="2" key="3">
    <citation type="submission" date="2015-04" db="UniProtKB">
        <authorList>
            <consortium name="EnsemblPlants"/>
        </authorList>
    </citation>
    <scope>IDENTIFICATION</scope>
    <source>
        <strain evidence="2">cv. Jemalong A17</strain>
    </source>
</reference>